<dbReference type="Proteomes" id="UP000187280">
    <property type="component" value="Unassembled WGS sequence"/>
</dbReference>
<protein>
    <submittedName>
        <fullName evidence="1">Phage protein U</fullName>
    </submittedName>
</protein>
<dbReference type="EMBL" id="FNQS01000009">
    <property type="protein sequence ID" value="SEA81447.1"/>
    <property type="molecule type" value="Genomic_DNA"/>
</dbReference>
<dbReference type="STRING" id="71657.SAMN02982996_02554"/>
<sequence length="297" mass="31292">MFAVLGDIEFELIAYWDGFEAQFGADYAEHARIEGKPGLQFIGEKLDEISISLVFNQMFCTPDVELARLRNLLRSHQAQALVFGNGDYRGWFVLTQVRATSEQTDKSGNVLALTAEVTLREYVGDPKNPLAAPAVNTGVPNSQTVATATAAASGIASAIRTAVGYVRTAQSVVKNVSAVVQTVQKIKNNPSQALGQVPTLLTQIGTAVEPLQKAVPALAAVTATFPEVSRVAKAADQAITFVKSAHTALSGISVSNIDDLSPALDVVATQLSAAGDTLEKVAPVVSSLTAAITTRRI</sequence>
<gene>
    <name evidence="1" type="ORF">SAMN02982996_02554</name>
</gene>
<evidence type="ECO:0000313" key="2">
    <source>
        <dbReference type="Proteomes" id="UP000187280"/>
    </source>
</evidence>
<dbReference type="RefSeq" id="WP_026741921.1">
    <property type="nucleotide sequence ID" value="NZ_FNQS01000009.1"/>
</dbReference>
<name>A0A1H4E9E0_9GAMM</name>
<accession>A0A1H4E9E0</accession>
<reference evidence="1 2" key="1">
    <citation type="submission" date="2016-10" db="EMBL/GenBank/DDBJ databases">
        <authorList>
            <person name="de Groot N.N."/>
        </authorList>
    </citation>
    <scope>NUCLEOTIDE SEQUENCE [LARGE SCALE GENOMIC DNA]</scope>
    <source>
        <strain evidence="1 2">ATCC 29281</strain>
    </source>
</reference>
<proteinExistence type="predicted"/>
<dbReference type="InterPro" id="IPR009734">
    <property type="entry name" value="Myoviridae_GpU"/>
</dbReference>
<keyword evidence="2" id="KW-1185">Reference proteome</keyword>
<dbReference type="Pfam" id="PF06995">
    <property type="entry name" value="Phage_P2_GpU"/>
    <property type="match status" value="1"/>
</dbReference>
<organism evidence="1 2">
    <name type="scientific">Lonsdalea quercina</name>
    <dbReference type="NCBI Taxonomy" id="71657"/>
    <lineage>
        <taxon>Bacteria</taxon>
        <taxon>Pseudomonadati</taxon>
        <taxon>Pseudomonadota</taxon>
        <taxon>Gammaproteobacteria</taxon>
        <taxon>Enterobacterales</taxon>
        <taxon>Pectobacteriaceae</taxon>
        <taxon>Lonsdalea</taxon>
    </lineage>
</organism>
<dbReference type="GeneID" id="97765408"/>
<dbReference type="eggNOG" id="COG3499">
    <property type="taxonomic scope" value="Bacteria"/>
</dbReference>
<evidence type="ECO:0000313" key="1">
    <source>
        <dbReference type="EMBL" id="SEA81447.1"/>
    </source>
</evidence>
<dbReference type="AlphaFoldDB" id="A0A1H4E9E0"/>